<accession>A0AAV7XK82</accession>
<dbReference type="AlphaFoldDB" id="A0AAV7XK82"/>
<protein>
    <submittedName>
        <fullName evidence="2">Uncharacterized protein</fullName>
    </submittedName>
</protein>
<proteinExistence type="predicted"/>
<name>A0AAV7XK82_9NEOP</name>
<sequence length="145" mass="15649">MVPVPVFNGLDDPIVLPKNSKIGSIDFVDRNISSSDVVSLSPSALVSCLSAEEISLTADQNLPPDSSKTDKPKLPSLDESALTPEQKSQALAMLSKYPDVFGYELTPGSFIPDIYAHLELKEPGIFFAEKLALELRATASRRCPS</sequence>
<evidence type="ECO:0000313" key="2">
    <source>
        <dbReference type="EMBL" id="KAJ1525500.1"/>
    </source>
</evidence>
<dbReference type="EMBL" id="JAPTSV010000008">
    <property type="protein sequence ID" value="KAJ1525500.1"/>
    <property type="molecule type" value="Genomic_DNA"/>
</dbReference>
<evidence type="ECO:0000313" key="3">
    <source>
        <dbReference type="Proteomes" id="UP001075354"/>
    </source>
</evidence>
<reference evidence="2" key="1">
    <citation type="submission" date="2022-12" db="EMBL/GenBank/DDBJ databases">
        <title>Chromosome-level genome assembly of the bean flower thrips Megalurothrips usitatus.</title>
        <authorList>
            <person name="Ma L."/>
            <person name="Liu Q."/>
            <person name="Li H."/>
            <person name="Cai W."/>
        </authorList>
    </citation>
    <scope>NUCLEOTIDE SEQUENCE</scope>
    <source>
        <strain evidence="2">Cailab_2022a</strain>
    </source>
</reference>
<gene>
    <name evidence="2" type="ORF">ONE63_010309</name>
</gene>
<feature type="region of interest" description="Disordered" evidence="1">
    <location>
        <begin position="59"/>
        <end position="83"/>
    </location>
</feature>
<evidence type="ECO:0000256" key="1">
    <source>
        <dbReference type="SAM" id="MobiDB-lite"/>
    </source>
</evidence>
<organism evidence="2 3">
    <name type="scientific">Megalurothrips usitatus</name>
    <name type="common">bean blossom thrips</name>
    <dbReference type="NCBI Taxonomy" id="439358"/>
    <lineage>
        <taxon>Eukaryota</taxon>
        <taxon>Metazoa</taxon>
        <taxon>Ecdysozoa</taxon>
        <taxon>Arthropoda</taxon>
        <taxon>Hexapoda</taxon>
        <taxon>Insecta</taxon>
        <taxon>Pterygota</taxon>
        <taxon>Neoptera</taxon>
        <taxon>Paraneoptera</taxon>
        <taxon>Thysanoptera</taxon>
        <taxon>Terebrantia</taxon>
        <taxon>Thripoidea</taxon>
        <taxon>Thripidae</taxon>
        <taxon>Megalurothrips</taxon>
    </lineage>
</organism>
<keyword evidence="3" id="KW-1185">Reference proteome</keyword>
<dbReference type="Proteomes" id="UP001075354">
    <property type="component" value="Chromosome 8"/>
</dbReference>
<comment type="caution">
    <text evidence="2">The sequence shown here is derived from an EMBL/GenBank/DDBJ whole genome shotgun (WGS) entry which is preliminary data.</text>
</comment>